<gene>
    <name evidence="3" type="ORF">BFC17_03900</name>
</gene>
<dbReference type="GO" id="GO:0009279">
    <property type="term" value="C:cell outer membrane"/>
    <property type="evidence" value="ECO:0007669"/>
    <property type="project" value="UniProtKB-SubCell"/>
</dbReference>
<feature type="chain" id="PRO_5009028688" description="RND transporter" evidence="2">
    <location>
        <begin position="26"/>
        <end position="455"/>
    </location>
</feature>
<feature type="signal peptide" evidence="2">
    <location>
        <begin position="1"/>
        <end position="25"/>
    </location>
</feature>
<keyword evidence="2" id="KW-0564">Palmitate</keyword>
<dbReference type="OrthoDB" id="9770517at2"/>
<keyword evidence="4" id="KW-1185">Reference proteome</keyword>
<dbReference type="NCBIfam" id="TIGR01845">
    <property type="entry name" value="outer_NodT"/>
    <property type="match status" value="1"/>
</dbReference>
<dbReference type="STRING" id="1856405.BFC17_03900"/>
<dbReference type="Gene3D" id="2.20.200.10">
    <property type="entry name" value="Outer membrane efflux proteins (OEP)"/>
    <property type="match status" value="1"/>
</dbReference>
<dbReference type="PANTHER" id="PTHR30203:SF32">
    <property type="entry name" value="CATION EFFLUX SYSTEM PROTEIN CUSC"/>
    <property type="match status" value="1"/>
</dbReference>
<comment type="caution">
    <text evidence="3">The sequence shown here is derived from an EMBL/GenBank/DDBJ whole genome shotgun (WGS) entry which is preliminary data.</text>
</comment>
<accession>A0A1E8FBW0</accession>
<proteinExistence type="inferred from homology"/>
<sequence>MRRSIFAITLAFTLGGCASFGSADSADSYSARAQQQTSNIAAWQGPVDGAQRVSAITDLVSSAEITRLINEALAHNPGMQQQYLALKTAQVARRSVNANRIPSVSAGLNGSRQENNDASYTGSLSVSWELDLWQKLGDNVAAADWAIAASEADVQAVQNELAAQVIRAYLQVSYYQQLIDIEHSRLALLQNNEDLIKQRYRSGLGVLDDLDTARTSSASSRADIAAYQQSLGESVRALGVLLGRSQLTVADIKLPSALPDVLLPLPGVPEQDLSQRPDLMSAYADIRTREYESKAAYKALLPSISLSAALNDVASTPAQALLTNPVWSLLGQITAPLFQGGALRANIESSELAILNSWWGYQSTLLSAVQEVEDALTQEQSLIIQTAAIEEALANARRSADNYTGKYRQGLADVLDLLSVYQQTYNLKAQLLQLHFNQLNNRIDLGLALGLGVNA</sequence>
<evidence type="ECO:0000256" key="2">
    <source>
        <dbReference type="RuleBase" id="RU362097"/>
    </source>
</evidence>
<dbReference type="AlphaFoldDB" id="A0A1E8FBW0"/>
<name>A0A1E8FBW0_9ALTE</name>
<reference evidence="3 4" key="1">
    <citation type="submission" date="2016-09" db="EMBL/GenBank/DDBJ databases">
        <title>Alteromonas lipolytica, a new species isolated from sea water.</title>
        <authorList>
            <person name="Wu Y.-H."/>
            <person name="Cheng H."/>
            <person name="Xu X.-W."/>
        </authorList>
    </citation>
    <scope>NUCLEOTIDE SEQUENCE [LARGE SCALE GENOMIC DNA]</scope>
    <source>
        <strain evidence="3 4">JW12</strain>
    </source>
</reference>
<dbReference type="GO" id="GO:0015562">
    <property type="term" value="F:efflux transmembrane transporter activity"/>
    <property type="evidence" value="ECO:0007669"/>
    <property type="project" value="InterPro"/>
</dbReference>
<dbReference type="PANTHER" id="PTHR30203">
    <property type="entry name" value="OUTER MEMBRANE CATION EFFLUX PROTEIN"/>
    <property type="match status" value="1"/>
</dbReference>
<dbReference type="Pfam" id="PF02321">
    <property type="entry name" value="OEP"/>
    <property type="match status" value="2"/>
</dbReference>
<keyword evidence="2" id="KW-0449">Lipoprotein</keyword>
<dbReference type="RefSeq" id="WP_070177788.1">
    <property type="nucleotide sequence ID" value="NZ_BMJR01000002.1"/>
</dbReference>
<organism evidence="3 4">
    <name type="scientific">Alteromonas lipolytica</name>
    <dbReference type="NCBI Taxonomy" id="1856405"/>
    <lineage>
        <taxon>Bacteria</taxon>
        <taxon>Pseudomonadati</taxon>
        <taxon>Pseudomonadota</taxon>
        <taxon>Gammaproteobacteria</taxon>
        <taxon>Alteromonadales</taxon>
        <taxon>Alteromonadaceae</taxon>
        <taxon>Alteromonas/Salinimonas group</taxon>
        <taxon>Alteromonas</taxon>
    </lineage>
</organism>
<protein>
    <recommendedName>
        <fullName evidence="5">RND transporter</fullName>
    </recommendedName>
</protein>
<dbReference type="EMBL" id="MJIC01000015">
    <property type="protein sequence ID" value="OFI33412.1"/>
    <property type="molecule type" value="Genomic_DNA"/>
</dbReference>
<dbReference type="Gene3D" id="1.20.1600.10">
    <property type="entry name" value="Outer membrane efflux proteins (OEP)"/>
    <property type="match status" value="1"/>
</dbReference>
<evidence type="ECO:0000313" key="3">
    <source>
        <dbReference type="EMBL" id="OFI33412.1"/>
    </source>
</evidence>
<keyword evidence="2" id="KW-1134">Transmembrane beta strand</keyword>
<evidence type="ECO:0000313" key="4">
    <source>
        <dbReference type="Proteomes" id="UP000176037"/>
    </source>
</evidence>
<dbReference type="InterPro" id="IPR003423">
    <property type="entry name" value="OMP_efflux"/>
</dbReference>
<keyword evidence="2" id="KW-0812">Transmembrane</keyword>
<dbReference type="SUPFAM" id="SSF56954">
    <property type="entry name" value="Outer membrane efflux proteins (OEP)"/>
    <property type="match status" value="1"/>
</dbReference>
<comment type="similarity">
    <text evidence="1 2">Belongs to the outer membrane factor (OMF) (TC 1.B.17) family.</text>
</comment>
<evidence type="ECO:0000256" key="1">
    <source>
        <dbReference type="ARBA" id="ARBA00007613"/>
    </source>
</evidence>
<evidence type="ECO:0008006" key="5">
    <source>
        <dbReference type="Google" id="ProtNLM"/>
    </source>
</evidence>
<dbReference type="PROSITE" id="PS51257">
    <property type="entry name" value="PROKAR_LIPOPROTEIN"/>
    <property type="match status" value="1"/>
</dbReference>
<keyword evidence="2" id="KW-0732">Signal</keyword>
<comment type="subcellular location">
    <subcellularLocation>
        <location evidence="2">Cell outer membrane</location>
        <topology evidence="2">Lipid-anchor</topology>
    </subcellularLocation>
</comment>
<dbReference type="InterPro" id="IPR010131">
    <property type="entry name" value="MdtP/NodT-like"/>
</dbReference>
<keyword evidence="2" id="KW-0472">Membrane</keyword>
<dbReference type="Proteomes" id="UP000176037">
    <property type="component" value="Unassembled WGS sequence"/>
</dbReference>